<proteinExistence type="predicted"/>
<evidence type="ECO:0000313" key="6">
    <source>
        <dbReference type="Proteomes" id="UP000276864"/>
    </source>
</evidence>
<dbReference type="EMBL" id="QWIL01000724">
    <property type="protein sequence ID" value="RMY14576.1"/>
    <property type="molecule type" value="Genomic_DNA"/>
</dbReference>
<dbReference type="Proteomes" id="UP000276864">
    <property type="component" value="Unassembled WGS sequence"/>
</dbReference>
<evidence type="ECO:0000313" key="5">
    <source>
        <dbReference type="Proteomes" id="UP000271337"/>
    </source>
</evidence>
<dbReference type="EMBL" id="QWIM01000598">
    <property type="protein sequence ID" value="RMY32805.1"/>
    <property type="molecule type" value="Genomic_DNA"/>
</dbReference>
<dbReference type="Proteomes" id="UP000271337">
    <property type="component" value="Unassembled WGS sequence"/>
</dbReference>
<gene>
    <name evidence="4" type="ORF">D0866_06350</name>
    <name evidence="3" type="ORF">D0867_07095</name>
    <name evidence="2" type="ORF">D0869_04156</name>
</gene>
<accession>A0A3M6X2G6</accession>
<evidence type="ECO:0000313" key="2">
    <source>
        <dbReference type="EMBL" id="RMX84997.1"/>
    </source>
</evidence>
<dbReference type="Proteomes" id="UP000281245">
    <property type="component" value="Unassembled WGS sequence"/>
</dbReference>
<comment type="caution">
    <text evidence="2">The sequence shown here is derived from an EMBL/GenBank/DDBJ whole genome shotgun (WGS) entry which is preliminary data.</text>
</comment>
<dbReference type="OrthoDB" id="3915930at2759"/>
<name>A0A3M6X2G6_HORWE</name>
<organism evidence="2 7">
    <name type="scientific">Hortaea werneckii</name>
    <name type="common">Black yeast</name>
    <name type="synonym">Cladosporium werneckii</name>
    <dbReference type="NCBI Taxonomy" id="91943"/>
    <lineage>
        <taxon>Eukaryota</taxon>
        <taxon>Fungi</taxon>
        <taxon>Dikarya</taxon>
        <taxon>Ascomycota</taxon>
        <taxon>Pezizomycotina</taxon>
        <taxon>Dothideomycetes</taxon>
        <taxon>Dothideomycetidae</taxon>
        <taxon>Mycosphaerellales</taxon>
        <taxon>Teratosphaeriaceae</taxon>
        <taxon>Hortaea</taxon>
    </lineage>
</organism>
<evidence type="ECO:0000313" key="4">
    <source>
        <dbReference type="EMBL" id="RMY32805.1"/>
    </source>
</evidence>
<evidence type="ECO:0000313" key="3">
    <source>
        <dbReference type="EMBL" id="RMY14576.1"/>
    </source>
</evidence>
<reference evidence="5 6" key="1">
    <citation type="journal article" date="2018" name="BMC Genomics">
        <title>Genomic evidence for intraspecific hybridization in a clonal and extremely halotolerant yeast.</title>
        <authorList>
            <person name="Gostincar C."/>
            <person name="Stajich J.E."/>
            <person name="Zupancic J."/>
            <person name="Zalar P."/>
            <person name="Gunde-Cimerman N."/>
        </authorList>
    </citation>
    <scope>NUCLEOTIDE SEQUENCE [LARGE SCALE GENOMIC DNA]</scope>
    <source>
        <strain evidence="4 6">EXF-6651</strain>
        <strain evidence="2 7">EXF-6656</strain>
        <strain evidence="3 5">EXF-6669</strain>
    </source>
</reference>
<dbReference type="AlphaFoldDB" id="A0A3M6X2G6"/>
<sequence>MGHVQYPWDETWVDAGVSGQVLGRVEAHYAAAKRQDEYGSICEGTYTFTTTLPAFTTTITVRASQTATHNVTDINTYPGTSLTASSLSPTVSPDTSPSATATGPSDYSNVSTGFVHSSSIASTSPANDTVPVVTVFVTPSTCVASPSRRTSTMTTYTTVFVKPESGGKVENSTA</sequence>
<evidence type="ECO:0000313" key="7">
    <source>
        <dbReference type="Proteomes" id="UP000281245"/>
    </source>
</evidence>
<dbReference type="EMBL" id="QWIJ01000248">
    <property type="protein sequence ID" value="RMX84997.1"/>
    <property type="molecule type" value="Genomic_DNA"/>
</dbReference>
<evidence type="ECO:0000256" key="1">
    <source>
        <dbReference type="SAM" id="MobiDB-lite"/>
    </source>
</evidence>
<protein>
    <submittedName>
        <fullName evidence="2">Uncharacterized protein</fullName>
    </submittedName>
</protein>
<feature type="region of interest" description="Disordered" evidence="1">
    <location>
        <begin position="84"/>
        <end position="107"/>
    </location>
</feature>